<proteinExistence type="predicted"/>
<feature type="compositionally biased region" description="Acidic residues" evidence="1">
    <location>
        <begin position="14"/>
        <end position="24"/>
    </location>
</feature>
<dbReference type="OrthoDB" id="376597at2157"/>
<keyword evidence="3" id="KW-1185">Reference proteome</keyword>
<gene>
    <name evidence="2" type="ORF">GQS65_18905</name>
</gene>
<evidence type="ECO:0000313" key="2">
    <source>
        <dbReference type="EMBL" id="MWG36530.1"/>
    </source>
</evidence>
<reference evidence="2 3" key="1">
    <citation type="submission" date="2019-12" db="EMBL/GenBank/DDBJ databases">
        <title>Halocatena pleomorpha gen. nov. sp. nov., an extremely halophilic archaeon of family Halobacteriaceae isolated from saltpan soil.</title>
        <authorList>
            <person name="Pal Y."/>
            <person name="Verma A."/>
            <person name="Krishnamurthi S."/>
            <person name="Kumar P."/>
        </authorList>
    </citation>
    <scope>NUCLEOTIDE SEQUENCE [LARGE SCALE GENOMIC DNA]</scope>
    <source>
        <strain evidence="2 3">JCM 16495</strain>
    </source>
</reference>
<evidence type="ECO:0000313" key="3">
    <source>
        <dbReference type="Proteomes" id="UP000451471"/>
    </source>
</evidence>
<name>A0A6B0GPA1_9EURY</name>
<dbReference type="Proteomes" id="UP000451471">
    <property type="component" value="Unassembled WGS sequence"/>
</dbReference>
<dbReference type="AlphaFoldDB" id="A0A6B0GPA1"/>
<accession>A0A6B0GPA1</accession>
<feature type="region of interest" description="Disordered" evidence="1">
    <location>
        <begin position="1"/>
        <end position="24"/>
    </location>
</feature>
<comment type="caution">
    <text evidence="2">The sequence shown here is derived from an EMBL/GenBank/DDBJ whole genome shotgun (WGS) entry which is preliminary data.</text>
</comment>
<dbReference type="RefSeq" id="WP_158206183.1">
    <property type="nucleotide sequence ID" value="NZ_WSZK01000036.1"/>
</dbReference>
<protein>
    <submittedName>
        <fullName evidence="2">Uncharacterized protein</fullName>
    </submittedName>
</protein>
<sequence length="118" mass="13158">MSKYAVPEGHWDEDTGDDAGDDEPVYVDTHFLTINDERDSIERYNGLQYDFVLEDGVIVGIHQSHYCPGPGHTDPMGYVAWGELPRTVRLTALDALHERSPRHCVDVEACAEAAGGEW</sequence>
<evidence type="ECO:0000256" key="1">
    <source>
        <dbReference type="SAM" id="MobiDB-lite"/>
    </source>
</evidence>
<organism evidence="2 3">
    <name type="scientific">Halomarina oriensis</name>
    <dbReference type="NCBI Taxonomy" id="671145"/>
    <lineage>
        <taxon>Archaea</taxon>
        <taxon>Methanobacteriati</taxon>
        <taxon>Methanobacteriota</taxon>
        <taxon>Stenosarchaea group</taxon>
        <taxon>Halobacteria</taxon>
        <taxon>Halobacteriales</taxon>
        <taxon>Natronomonadaceae</taxon>
        <taxon>Halomarina</taxon>
    </lineage>
</organism>
<dbReference type="EMBL" id="WSZK01000036">
    <property type="protein sequence ID" value="MWG36530.1"/>
    <property type="molecule type" value="Genomic_DNA"/>
</dbReference>